<keyword evidence="3" id="KW-0812">Transmembrane</keyword>
<dbReference type="Pfam" id="PF23562">
    <property type="entry name" value="AMP-binding_C_3"/>
    <property type="match status" value="1"/>
</dbReference>
<evidence type="ECO:0000259" key="4">
    <source>
        <dbReference type="PROSITE" id="PS50075"/>
    </source>
</evidence>
<dbReference type="InterPro" id="IPR009081">
    <property type="entry name" value="PP-bd_ACP"/>
</dbReference>
<proteinExistence type="predicted"/>
<evidence type="ECO:0000313" key="6">
    <source>
        <dbReference type="Proteomes" id="UP000034680"/>
    </source>
</evidence>
<dbReference type="InterPro" id="IPR000873">
    <property type="entry name" value="AMP-dep_synth/lig_dom"/>
</dbReference>
<dbReference type="InterPro" id="IPR006162">
    <property type="entry name" value="Ppantetheine_attach_site"/>
</dbReference>
<dbReference type="Gene3D" id="1.10.1200.10">
    <property type="entry name" value="ACP-like"/>
    <property type="match status" value="1"/>
</dbReference>
<feature type="domain" description="Carrier" evidence="4">
    <location>
        <begin position="551"/>
        <end position="635"/>
    </location>
</feature>
<dbReference type="PROSITE" id="PS00012">
    <property type="entry name" value="PHOSPHOPANTETHEINE"/>
    <property type="match status" value="1"/>
</dbReference>
<dbReference type="InterPro" id="IPR042099">
    <property type="entry name" value="ANL_N_sf"/>
</dbReference>
<evidence type="ECO:0000256" key="1">
    <source>
        <dbReference type="ARBA" id="ARBA00022450"/>
    </source>
</evidence>
<sequence length="1065" mass="117096">MAPYGSRLLPTLVDETAKSHPDLPYAYVPVSSNVGDGFKAVSFSDVASATNHLAAWIHQNLGQSTSFETIAYMGLGDLRYVVVFLAAGVLILTVLLKVLLPSPRNSPWMNTSLLEQTQCRHFLYAGEVEALVKPLLEHRPDLNLNKVEPLQDMIKPDTQHFVWDREYDSVKWDPILILHSSGSTGAPKPIVMNHATFAVGDHDRNLPTVPGRVNQNWSLWDFPQQETFFSPFPAFHLAGFSSLVLLPIYYQNAKLVMSPPTRPPTGHLVSEIMDHFKLKSIFCPPIVAEQLVQEPDGIEKCKNLKFLLYAGGPLSQSAGEALSKVTDVCQFYGQTETGAIQALVPRREDWASLEWNPVQEVIMEPYEDQIYEMTMKRNPSLEKVRSLSANFPNDEVWHTKDLFKRDPTNPSLWKFHGRVDDIVVLSNGEKFNPVPSEVQISAHPLVNGALIIGQGHPQPCLILEPKDPKETLEHLVDAIWPTIEKANSQAPGQGRVTRDMILLASASRPFTRSPKGTVVRSKTGGQYKEEIDELFKREISSNLKHISLTSTVDPDVVTKFVSDVVASAFPGHVAQPADDLFRLGLDSLQTMEIIKLLKAGVRSENKTADISWISMKYIYQHPTIAELAHAITLASSEGGNAVFKDQANGDGHKIRAQKMKEVLEKYTNNLPTASGRSEGRSDPSTKLNVILTGSTGSLGTQLLVKLLADPTVAQVTCLDRSADAEERIKNAIAKWSPAPNIDSSRVSFHQADYKSTDFGLQPAVLSDLRETTNIIIHNAWKVDFNHTLDTFEETHIRGVRNLVDLSASSPRRPRIVFVSSISSVGDWVAVDPAAKTIPEALPPTLAAAQHTGYAESKAVAEHILAAAAGKSGIDVSILRVGQIAGPVLPGNGAKWNETEWFPILLQTAKTTGKIPDAHALGDVDWIPVDLLSSIIWELSSASNSTVNNGDGLLHIFHLVNPVRRPWAEMLSAIKAGLGGSLEDVSIADWVSELEKTDLNAKEEVVSKPAVKILDFFKGVGERQGVTVANGIAFSTEEAKKSSKVMLGLDPVKDEWLLKWIKDWGF</sequence>
<dbReference type="EMBL" id="LCUC01000156">
    <property type="protein sequence ID" value="KKY35466.1"/>
    <property type="molecule type" value="Genomic_DNA"/>
</dbReference>
<dbReference type="Proteomes" id="UP000034680">
    <property type="component" value="Unassembled WGS sequence"/>
</dbReference>
<feature type="transmembrane region" description="Helical" evidence="3">
    <location>
        <begin position="80"/>
        <end position="100"/>
    </location>
</feature>
<dbReference type="Pfam" id="PF07993">
    <property type="entry name" value="NAD_binding_4"/>
    <property type="match status" value="1"/>
</dbReference>
<dbReference type="SUPFAM" id="SSF51735">
    <property type="entry name" value="NAD(P)-binding Rossmann-fold domains"/>
    <property type="match status" value="1"/>
</dbReference>
<dbReference type="PANTHER" id="PTHR43439">
    <property type="entry name" value="PHENYLACETATE-COENZYME A LIGASE"/>
    <property type="match status" value="1"/>
</dbReference>
<keyword evidence="3" id="KW-1133">Transmembrane helix</keyword>
<evidence type="ECO:0000256" key="2">
    <source>
        <dbReference type="ARBA" id="ARBA00022553"/>
    </source>
</evidence>
<dbReference type="InterPro" id="IPR051414">
    <property type="entry name" value="Adenylate-forming_Reductase"/>
</dbReference>
<dbReference type="SUPFAM" id="SSF56801">
    <property type="entry name" value="Acetyl-CoA synthetase-like"/>
    <property type="match status" value="1"/>
</dbReference>
<evidence type="ECO:0000256" key="3">
    <source>
        <dbReference type="SAM" id="Phobius"/>
    </source>
</evidence>
<keyword evidence="6" id="KW-1185">Reference proteome</keyword>
<dbReference type="PROSITE" id="PS50075">
    <property type="entry name" value="CARRIER"/>
    <property type="match status" value="1"/>
</dbReference>
<evidence type="ECO:0000313" key="5">
    <source>
        <dbReference type="EMBL" id="KKY35466.1"/>
    </source>
</evidence>
<keyword evidence="1" id="KW-0596">Phosphopantetheine</keyword>
<dbReference type="InterPro" id="IPR036736">
    <property type="entry name" value="ACP-like_sf"/>
</dbReference>
<organism evidence="5 6">
    <name type="scientific">Diaporthe ampelina</name>
    <dbReference type="NCBI Taxonomy" id="1214573"/>
    <lineage>
        <taxon>Eukaryota</taxon>
        <taxon>Fungi</taxon>
        <taxon>Dikarya</taxon>
        <taxon>Ascomycota</taxon>
        <taxon>Pezizomycotina</taxon>
        <taxon>Sordariomycetes</taxon>
        <taxon>Sordariomycetidae</taxon>
        <taxon>Diaporthales</taxon>
        <taxon>Diaporthaceae</taxon>
        <taxon>Diaporthe</taxon>
    </lineage>
</organism>
<dbReference type="OrthoDB" id="429813at2759"/>
<reference evidence="5 6" key="2">
    <citation type="submission" date="2015-05" db="EMBL/GenBank/DDBJ databases">
        <authorList>
            <person name="Morales-Cruz A."/>
            <person name="Amrine K.C."/>
            <person name="Cantu D."/>
        </authorList>
    </citation>
    <scope>NUCLEOTIDE SEQUENCE [LARGE SCALE GENOMIC DNA]</scope>
    <source>
        <strain evidence="5">DA912</strain>
    </source>
</reference>
<gene>
    <name evidence="5" type="ORF">UCDDA912_g04515</name>
</gene>
<dbReference type="PROSITE" id="PS00455">
    <property type="entry name" value="AMP_BINDING"/>
    <property type="match status" value="1"/>
</dbReference>
<dbReference type="InterPro" id="IPR013120">
    <property type="entry name" value="FAR_NAD-bd"/>
</dbReference>
<dbReference type="Gene3D" id="3.40.50.720">
    <property type="entry name" value="NAD(P)-binding Rossmann-like Domain"/>
    <property type="match status" value="1"/>
</dbReference>
<dbReference type="Pfam" id="PF00501">
    <property type="entry name" value="AMP-binding"/>
    <property type="match status" value="1"/>
</dbReference>
<dbReference type="SUPFAM" id="SSF47336">
    <property type="entry name" value="ACP-like"/>
    <property type="match status" value="1"/>
</dbReference>
<reference evidence="5 6" key="1">
    <citation type="submission" date="2015-05" db="EMBL/GenBank/DDBJ databases">
        <title>Distinctive expansion of gene families associated with plant cell wall degradation and secondary metabolism in the genomes of grapevine trunk pathogens.</title>
        <authorList>
            <person name="Lawrence D.P."/>
            <person name="Travadon R."/>
            <person name="Rolshausen P.E."/>
            <person name="Baumgartner K."/>
        </authorList>
    </citation>
    <scope>NUCLEOTIDE SEQUENCE [LARGE SCALE GENOMIC DNA]</scope>
    <source>
        <strain evidence="5">DA912</strain>
    </source>
</reference>
<dbReference type="AlphaFoldDB" id="A0A0G2FN48"/>
<dbReference type="InterPro" id="IPR020845">
    <property type="entry name" value="AMP-binding_CS"/>
</dbReference>
<keyword evidence="3" id="KW-0472">Membrane</keyword>
<dbReference type="STRING" id="1214573.A0A0G2FN48"/>
<comment type="caution">
    <text evidence="5">The sequence shown here is derived from an EMBL/GenBank/DDBJ whole genome shotgun (WGS) entry which is preliminary data.</text>
</comment>
<protein>
    <submittedName>
        <fullName evidence="5">Putative nrps-like enzyme</fullName>
    </submittedName>
</protein>
<dbReference type="PANTHER" id="PTHR43439:SF2">
    <property type="entry name" value="ENZYME, PUTATIVE (JCVI)-RELATED"/>
    <property type="match status" value="1"/>
</dbReference>
<dbReference type="InterPro" id="IPR036291">
    <property type="entry name" value="NAD(P)-bd_dom_sf"/>
</dbReference>
<keyword evidence="2" id="KW-0597">Phosphoprotein</keyword>
<accession>A0A0G2FN48</accession>
<dbReference type="Gene3D" id="3.40.50.12780">
    <property type="entry name" value="N-terminal domain of ligase-like"/>
    <property type="match status" value="1"/>
</dbReference>
<name>A0A0G2FN48_9PEZI</name>